<protein>
    <submittedName>
        <fullName evidence="1">Uncharacterized protein</fullName>
    </submittedName>
</protein>
<reference evidence="1" key="1">
    <citation type="submission" date="2018-01" db="EMBL/GenBank/DDBJ databases">
        <authorList>
            <person name="Clerissi C."/>
        </authorList>
    </citation>
    <scope>NUCLEOTIDE SEQUENCE</scope>
    <source>
        <strain evidence="1">Cupriavidus sp. LMG 19464</strain>
    </source>
</reference>
<accession>A0A375C1Z1</accession>
<gene>
    <name evidence="1" type="ORF">CBM2587_B20080</name>
</gene>
<comment type="caution">
    <text evidence="1">The sequence shown here is derived from an EMBL/GenBank/DDBJ whole genome shotgun (WGS) entry which is preliminary data.</text>
</comment>
<evidence type="ECO:0000313" key="1">
    <source>
        <dbReference type="EMBL" id="SOY61113.1"/>
    </source>
</evidence>
<organism evidence="1">
    <name type="scientific">Cupriavidus taiwanensis</name>
    <dbReference type="NCBI Taxonomy" id="164546"/>
    <lineage>
        <taxon>Bacteria</taxon>
        <taxon>Pseudomonadati</taxon>
        <taxon>Pseudomonadota</taxon>
        <taxon>Betaproteobacteria</taxon>
        <taxon>Burkholderiales</taxon>
        <taxon>Burkholderiaceae</taxon>
        <taxon>Cupriavidus</taxon>
    </lineage>
</organism>
<dbReference type="AlphaFoldDB" id="A0A375C1Z1"/>
<name>A0A375C1Z1_9BURK</name>
<proteinExistence type="predicted"/>
<dbReference type="Proteomes" id="UP000256780">
    <property type="component" value="Chromosome CBM2587_b"/>
</dbReference>
<dbReference type="EMBL" id="OFSQ01000031">
    <property type="protein sequence ID" value="SOY61113.1"/>
    <property type="molecule type" value="Genomic_DNA"/>
</dbReference>
<sequence>MPARLVKSALFAKNTGHMPAFTAEVLDTPM</sequence>